<dbReference type="AlphaFoldDB" id="A0A915ECL6"/>
<keyword evidence="1" id="KW-1133">Transmembrane helix</keyword>
<dbReference type="Proteomes" id="UP000887574">
    <property type="component" value="Unplaced"/>
</dbReference>
<keyword evidence="1" id="KW-0472">Membrane</keyword>
<evidence type="ECO:0000313" key="3">
    <source>
        <dbReference type="WBParaSite" id="jg444"/>
    </source>
</evidence>
<proteinExistence type="predicted"/>
<keyword evidence="2" id="KW-1185">Reference proteome</keyword>
<feature type="transmembrane region" description="Helical" evidence="1">
    <location>
        <begin position="381"/>
        <end position="407"/>
    </location>
</feature>
<keyword evidence="1" id="KW-0812">Transmembrane</keyword>
<evidence type="ECO:0000256" key="1">
    <source>
        <dbReference type="SAM" id="Phobius"/>
    </source>
</evidence>
<sequence>MNYDAGEDIGNKPCTVLAYRMSDTVTEAMLRFAFGLRLRLPKQYRRSSRGLKVSGKNIHDEYGADHGEIKFKILRFASRNIPPSKTVHLAGLPTTATKTEVVSWLASLGVHAASLANRISGDGFRTLWLTFAKKVDAGYAATCLMGSPTMVRSSCFFAYQDTKNSEQNWCRVIGRWLHLDTVWVIQRTLSFIAFVSVKVSCSVQKRISSVLQANIPEKKCAANRSVLQSSAVHWMVFLALLFSSIGGINATPILQSASETMANTESGYPLDLARLEIMLFVVDDGDKLAFTLFRPKCLEDDEMSKDKGVAMFSISTDYRLIKVDGSQVQNSDGNGYLANVSLTGTPDCEFKALFKYNPLDESKQPSPNDVQSSASNSLSTLAIVGIVLGVVGLLALLSLIGLLLYCYL</sequence>
<reference evidence="3" key="1">
    <citation type="submission" date="2022-11" db="UniProtKB">
        <authorList>
            <consortium name="WormBaseParasite"/>
        </authorList>
    </citation>
    <scope>IDENTIFICATION</scope>
</reference>
<evidence type="ECO:0000313" key="2">
    <source>
        <dbReference type="Proteomes" id="UP000887574"/>
    </source>
</evidence>
<accession>A0A915ECL6</accession>
<protein>
    <submittedName>
        <fullName evidence="3">Uncharacterized protein</fullName>
    </submittedName>
</protein>
<name>A0A915ECL6_9BILA</name>
<dbReference type="WBParaSite" id="jg444">
    <property type="protein sequence ID" value="jg444"/>
    <property type="gene ID" value="jg444"/>
</dbReference>
<organism evidence="2 3">
    <name type="scientific">Ditylenchus dipsaci</name>
    <dbReference type="NCBI Taxonomy" id="166011"/>
    <lineage>
        <taxon>Eukaryota</taxon>
        <taxon>Metazoa</taxon>
        <taxon>Ecdysozoa</taxon>
        <taxon>Nematoda</taxon>
        <taxon>Chromadorea</taxon>
        <taxon>Rhabditida</taxon>
        <taxon>Tylenchina</taxon>
        <taxon>Tylenchomorpha</taxon>
        <taxon>Sphaerularioidea</taxon>
        <taxon>Anguinidae</taxon>
        <taxon>Anguininae</taxon>
        <taxon>Ditylenchus</taxon>
    </lineage>
</organism>